<dbReference type="GO" id="GO:1902936">
    <property type="term" value="F:phosphatidylinositol bisphosphate binding"/>
    <property type="evidence" value="ECO:0007669"/>
    <property type="project" value="TreeGrafter"/>
</dbReference>
<dbReference type="SMART" id="SM00516">
    <property type="entry name" value="SEC14"/>
    <property type="match status" value="1"/>
</dbReference>
<dbReference type="PANTHER" id="PTHR10174">
    <property type="entry name" value="ALPHA-TOCOPHEROL TRANSFER PROTEIN-RELATED"/>
    <property type="match status" value="1"/>
</dbReference>
<evidence type="ECO:0000313" key="2">
    <source>
        <dbReference type="EMBL" id="KAJ9587367.1"/>
    </source>
</evidence>
<dbReference type="PRINTS" id="PR00180">
    <property type="entry name" value="CRETINALDHBP"/>
</dbReference>
<protein>
    <recommendedName>
        <fullName evidence="1">CRAL-TRIO domain-containing protein</fullName>
    </recommendedName>
</protein>
<reference evidence="2" key="1">
    <citation type="journal article" date="2023" name="IScience">
        <title>Live-bearing cockroach genome reveals convergent evolutionary mechanisms linked to viviparity in insects and beyond.</title>
        <authorList>
            <person name="Fouks B."/>
            <person name="Harrison M.C."/>
            <person name="Mikhailova A.A."/>
            <person name="Marchal E."/>
            <person name="English S."/>
            <person name="Carruthers M."/>
            <person name="Jennings E.C."/>
            <person name="Chiamaka E.L."/>
            <person name="Frigard R.A."/>
            <person name="Pippel M."/>
            <person name="Attardo G.M."/>
            <person name="Benoit J.B."/>
            <person name="Bornberg-Bauer E."/>
            <person name="Tobe S.S."/>
        </authorList>
    </citation>
    <scope>NUCLEOTIDE SEQUENCE</scope>
    <source>
        <strain evidence="2">Stay&amp;Tobe</strain>
    </source>
</reference>
<dbReference type="PANTHER" id="PTHR10174:SF224">
    <property type="entry name" value="RETINOL-BINDING PROTEIN PINTA"/>
    <property type="match status" value="1"/>
</dbReference>
<sequence length="305" mass="35752">MDFLLPSPEVKQKVRKELGLDERTTKEAVNGIKLWLQQQPHLPKTEDDERLERWLIRCKNNMEKTKKTLDQYYSLKTLSPELMTDWNIDTPEFYNLINFCYGIVMPKLTSECDRVVISGFLTSDCGPITDWLLYKILIMSNEIRMCEDYYSREIIIFDMKNFTMAHLTKFGIPALKKIMVCAHSGYNVRIRGMHFVNAPAYAQTLISLIKKFLKKKLADRVHVHRTDFTELHKLVPKSCLPIELGGDCGTIKEHFDIWCHKLESYREWFLQQEIIKSDESKRPSGEMKSCDMFGFEGSFRQLAID</sequence>
<comment type="caution">
    <text evidence="2">The sequence shown here is derived from an EMBL/GenBank/DDBJ whole genome shotgun (WGS) entry which is preliminary data.</text>
</comment>
<dbReference type="InterPro" id="IPR036273">
    <property type="entry name" value="CRAL/TRIO_N_dom_sf"/>
</dbReference>
<organism evidence="2 3">
    <name type="scientific">Diploptera punctata</name>
    <name type="common">Pacific beetle cockroach</name>
    <dbReference type="NCBI Taxonomy" id="6984"/>
    <lineage>
        <taxon>Eukaryota</taxon>
        <taxon>Metazoa</taxon>
        <taxon>Ecdysozoa</taxon>
        <taxon>Arthropoda</taxon>
        <taxon>Hexapoda</taxon>
        <taxon>Insecta</taxon>
        <taxon>Pterygota</taxon>
        <taxon>Neoptera</taxon>
        <taxon>Polyneoptera</taxon>
        <taxon>Dictyoptera</taxon>
        <taxon>Blattodea</taxon>
        <taxon>Blaberoidea</taxon>
        <taxon>Blaberidae</taxon>
        <taxon>Diplopterinae</taxon>
        <taxon>Diploptera</taxon>
    </lineage>
</organism>
<proteinExistence type="predicted"/>
<dbReference type="CDD" id="cd00170">
    <property type="entry name" value="SEC14"/>
    <property type="match status" value="1"/>
</dbReference>
<dbReference type="AlphaFoldDB" id="A0AAD8EF25"/>
<gene>
    <name evidence="2" type="ORF">L9F63_019109</name>
</gene>
<dbReference type="PROSITE" id="PS50191">
    <property type="entry name" value="CRAL_TRIO"/>
    <property type="match status" value="1"/>
</dbReference>
<dbReference type="SUPFAM" id="SSF52087">
    <property type="entry name" value="CRAL/TRIO domain"/>
    <property type="match status" value="1"/>
</dbReference>
<keyword evidence="3" id="KW-1185">Reference proteome</keyword>
<dbReference type="Proteomes" id="UP001233999">
    <property type="component" value="Unassembled WGS sequence"/>
</dbReference>
<dbReference type="EMBL" id="JASPKZ010006444">
    <property type="protein sequence ID" value="KAJ9587367.1"/>
    <property type="molecule type" value="Genomic_DNA"/>
</dbReference>
<dbReference type="InterPro" id="IPR036865">
    <property type="entry name" value="CRAL-TRIO_dom_sf"/>
</dbReference>
<dbReference type="Gene3D" id="3.40.525.10">
    <property type="entry name" value="CRAL-TRIO lipid binding domain"/>
    <property type="match status" value="1"/>
</dbReference>
<dbReference type="InterPro" id="IPR001251">
    <property type="entry name" value="CRAL-TRIO_dom"/>
</dbReference>
<evidence type="ECO:0000259" key="1">
    <source>
        <dbReference type="PROSITE" id="PS50191"/>
    </source>
</evidence>
<accession>A0AAD8EF25</accession>
<evidence type="ECO:0000313" key="3">
    <source>
        <dbReference type="Proteomes" id="UP001233999"/>
    </source>
</evidence>
<name>A0AAD8EF25_DIPPU</name>
<dbReference type="SUPFAM" id="SSF46938">
    <property type="entry name" value="CRAL/TRIO N-terminal domain"/>
    <property type="match status" value="1"/>
</dbReference>
<feature type="domain" description="CRAL-TRIO" evidence="1">
    <location>
        <begin position="143"/>
        <end position="252"/>
    </location>
</feature>
<reference evidence="2" key="2">
    <citation type="submission" date="2023-05" db="EMBL/GenBank/DDBJ databases">
        <authorList>
            <person name="Fouks B."/>
        </authorList>
    </citation>
    <scope>NUCLEOTIDE SEQUENCE</scope>
    <source>
        <strain evidence="2">Stay&amp;Tobe</strain>
        <tissue evidence="2">Testes</tissue>
    </source>
</reference>
<dbReference type="GO" id="GO:0016020">
    <property type="term" value="C:membrane"/>
    <property type="evidence" value="ECO:0007669"/>
    <property type="project" value="TreeGrafter"/>
</dbReference>
<dbReference type="Pfam" id="PF00650">
    <property type="entry name" value="CRAL_TRIO"/>
    <property type="match status" value="1"/>
</dbReference>